<dbReference type="SUPFAM" id="SSF56300">
    <property type="entry name" value="Metallo-dependent phosphatases"/>
    <property type="match status" value="1"/>
</dbReference>
<dbReference type="PATRIC" id="fig|451644.5.peg.3112"/>
<dbReference type="Proteomes" id="UP000037594">
    <property type="component" value="Unassembled WGS sequence"/>
</dbReference>
<dbReference type="InterPro" id="IPR029052">
    <property type="entry name" value="Metallo-depent_PP-like"/>
</dbReference>
<dbReference type="Gene3D" id="3.60.21.10">
    <property type="match status" value="1"/>
</dbReference>
<proteinExistence type="predicted"/>
<sequence length="170" mass="18973">MQRAQAPFTAGVYGNHCTQDYMPGHGIVDLVGDRTRTARRGTLQLPGHRDVTLLAVQGCIRYKPDLDDVLFTQEQYARDIDRIPAAELVITHCPPAGVNDAEDPAHVGIDALRRWVDRHRPRWLLHGHTYENPERSMHGGTEVFYVNGHSVIDLPLDHVAPRVFASAPTA</sequence>
<dbReference type="OrthoDB" id="9783591at2"/>
<comment type="caution">
    <text evidence="1">The sequence shown here is derived from an EMBL/GenBank/DDBJ whole genome shotgun (WGS) entry which is preliminary data.</text>
</comment>
<reference evidence="1 2" key="1">
    <citation type="submission" date="2015-06" db="EMBL/GenBank/DDBJ databases">
        <title>Genome sequence of Mycobacterium conceptionense strain MLE.</title>
        <authorList>
            <person name="Greninger A.L."/>
            <person name="Cunningham G."/>
            <person name="Chiu C.Y."/>
            <person name="Miller S."/>
        </authorList>
    </citation>
    <scope>NUCLEOTIDE SEQUENCE [LARGE SCALE GENOMIC DNA]</scope>
    <source>
        <strain evidence="1 2">MLE</strain>
    </source>
</reference>
<evidence type="ECO:0000313" key="1">
    <source>
        <dbReference type="EMBL" id="KMV17698.1"/>
    </source>
</evidence>
<protein>
    <submittedName>
        <fullName evidence="1">Metallophosphoesterase</fullName>
    </submittedName>
</protein>
<accession>A0A0J8U848</accession>
<organism evidence="1 2">
    <name type="scientific">Mycolicibacterium conceptionense</name>
    <dbReference type="NCBI Taxonomy" id="451644"/>
    <lineage>
        <taxon>Bacteria</taxon>
        <taxon>Bacillati</taxon>
        <taxon>Actinomycetota</taxon>
        <taxon>Actinomycetes</taxon>
        <taxon>Mycobacteriales</taxon>
        <taxon>Mycobacteriaceae</taxon>
        <taxon>Mycolicibacterium</taxon>
    </lineage>
</organism>
<gene>
    <name evidence="1" type="ORF">ACT17_15030</name>
</gene>
<dbReference type="EMBL" id="LFOD01000012">
    <property type="protein sequence ID" value="KMV17698.1"/>
    <property type="molecule type" value="Genomic_DNA"/>
</dbReference>
<evidence type="ECO:0000313" key="2">
    <source>
        <dbReference type="Proteomes" id="UP000037594"/>
    </source>
</evidence>
<dbReference type="AlphaFoldDB" id="A0A0J8U848"/>
<name>A0A0J8U848_9MYCO</name>